<evidence type="ECO:0000256" key="1">
    <source>
        <dbReference type="SAM" id="MobiDB-lite"/>
    </source>
</evidence>
<keyword evidence="4" id="KW-0540">Nuclease</keyword>
<evidence type="ECO:0000259" key="3">
    <source>
        <dbReference type="Pfam" id="PF03372"/>
    </source>
</evidence>
<dbReference type="InterPro" id="IPR005135">
    <property type="entry name" value="Endo/exonuclease/phosphatase"/>
</dbReference>
<feature type="transmembrane region" description="Helical" evidence="2">
    <location>
        <begin position="94"/>
        <end position="113"/>
    </location>
</feature>
<dbReference type="Gene3D" id="3.60.10.10">
    <property type="entry name" value="Endonuclease/exonuclease/phosphatase"/>
    <property type="match status" value="1"/>
</dbReference>
<evidence type="ECO:0000313" key="5">
    <source>
        <dbReference type="Proteomes" id="UP001165283"/>
    </source>
</evidence>
<dbReference type="Proteomes" id="UP001165283">
    <property type="component" value="Unassembled WGS sequence"/>
</dbReference>
<gene>
    <name evidence="4" type="ORF">KDL28_05715</name>
</gene>
<protein>
    <submittedName>
        <fullName evidence="4">Endonuclease/exonuclease/phosphatase family protein</fullName>
    </submittedName>
</protein>
<keyword evidence="4" id="KW-0378">Hydrolase</keyword>
<dbReference type="EMBL" id="JAGSOV010000011">
    <property type="protein sequence ID" value="MCO1654549.1"/>
    <property type="molecule type" value="Genomic_DNA"/>
</dbReference>
<organism evidence="4 5">
    <name type="scientific">Pseudonocardia humida</name>
    <dbReference type="NCBI Taxonomy" id="2800819"/>
    <lineage>
        <taxon>Bacteria</taxon>
        <taxon>Bacillati</taxon>
        <taxon>Actinomycetota</taxon>
        <taxon>Actinomycetes</taxon>
        <taxon>Pseudonocardiales</taxon>
        <taxon>Pseudonocardiaceae</taxon>
        <taxon>Pseudonocardia</taxon>
    </lineage>
</organism>
<comment type="caution">
    <text evidence="4">The sequence shown here is derived from an EMBL/GenBank/DDBJ whole genome shotgun (WGS) entry which is preliminary data.</text>
</comment>
<dbReference type="GO" id="GO:0004519">
    <property type="term" value="F:endonuclease activity"/>
    <property type="evidence" value="ECO:0007669"/>
    <property type="project" value="UniProtKB-KW"/>
</dbReference>
<sequence>MTAPPGQLRPAAPRHRRPRPRRRLRPGAVLAHVAALLCTLAFAGVALPDLLGLDRRTPFVQLLAFRPWTLVGGLGAALVLAMVWRFVRPVRPFVAPLLAGVVAVVLVGAAMVLPRVVPDPLPTTGTPLTVLAFNTFEGHADPAALAALVAEQRPDLVSIPEAGEDYRVDLAPLVEPLGYRVEASTDAEDVNSVTALVSERLGDVTFRTGDEPAYFPYVEATGGELGDLRFVAYHAAAPLRGQLRQWEGDLALLSRWCTAATPAIVAGDLNATLDHSALRSGMAGCSDAADQRGEGLVPTWSPTDRTQLFGPQIDHVLSTAGIAAETFTVHDVEGSDHRAVVTRLRLP</sequence>
<proteinExistence type="predicted"/>
<dbReference type="Pfam" id="PF03372">
    <property type="entry name" value="Exo_endo_phos"/>
    <property type="match status" value="1"/>
</dbReference>
<feature type="transmembrane region" description="Helical" evidence="2">
    <location>
        <begin position="67"/>
        <end position="87"/>
    </location>
</feature>
<evidence type="ECO:0000256" key="2">
    <source>
        <dbReference type="SAM" id="Phobius"/>
    </source>
</evidence>
<keyword evidence="2" id="KW-0472">Membrane</keyword>
<feature type="compositionally biased region" description="Basic residues" evidence="1">
    <location>
        <begin position="12"/>
        <end position="21"/>
    </location>
</feature>
<feature type="region of interest" description="Disordered" evidence="1">
    <location>
        <begin position="1"/>
        <end position="21"/>
    </location>
</feature>
<keyword evidence="4" id="KW-0255">Endonuclease</keyword>
<keyword evidence="2" id="KW-0812">Transmembrane</keyword>
<dbReference type="RefSeq" id="WP_252436167.1">
    <property type="nucleotide sequence ID" value="NZ_JAGSOV010000011.1"/>
</dbReference>
<accession>A0ABT0ZV00</accession>
<name>A0ABT0ZV00_9PSEU</name>
<dbReference type="SUPFAM" id="SSF56219">
    <property type="entry name" value="DNase I-like"/>
    <property type="match status" value="1"/>
</dbReference>
<feature type="domain" description="Endonuclease/exonuclease/phosphatase" evidence="3">
    <location>
        <begin position="132"/>
        <end position="337"/>
    </location>
</feature>
<evidence type="ECO:0000313" key="4">
    <source>
        <dbReference type="EMBL" id="MCO1654549.1"/>
    </source>
</evidence>
<reference evidence="4" key="1">
    <citation type="submission" date="2021-04" db="EMBL/GenBank/DDBJ databases">
        <title>Pseudonocardia sp. nov., isolated from sandy soil of mangrove forest.</title>
        <authorList>
            <person name="Zan Z."/>
            <person name="Huang R."/>
            <person name="Liu W."/>
        </authorList>
    </citation>
    <scope>NUCLEOTIDE SEQUENCE</scope>
    <source>
        <strain evidence="4">S2-4</strain>
    </source>
</reference>
<keyword evidence="2" id="KW-1133">Transmembrane helix</keyword>
<keyword evidence="5" id="KW-1185">Reference proteome</keyword>
<dbReference type="InterPro" id="IPR036691">
    <property type="entry name" value="Endo/exonu/phosph_ase_sf"/>
</dbReference>